<dbReference type="Gene3D" id="2.40.50.140">
    <property type="entry name" value="Nucleic acid-binding proteins"/>
    <property type="match status" value="2"/>
</dbReference>
<comment type="subcellular location">
    <subcellularLocation>
        <location evidence="1">Nucleus</location>
        <location evidence="1">Nucleolus</location>
    </subcellularLocation>
</comment>
<dbReference type="InterPro" id="IPR002885">
    <property type="entry name" value="PPR_rpt"/>
</dbReference>
<feature type="domain" description="S1 motif" evidence="7">
    <location>
        <begin position="118"/>
        <end position="179"/>
    </location>
</feature>
<dbReference type="FunFam" id="1.25.40.10:FF:000065">
    <property type="entry name" value="Programmed cell death 11"/>
    <property type="match status" value="1"/>
</dbReference>
<dbReference type="EMBL" id="CP045892">
    <property type="protein sequence ID" value="QQP53148.1"/>
    <property type="molecule type" value="Genomic_DNA"/>
</dbReference>
<evidence type="ECO:0000256" key="6">
    <source>
        <dbReference type="SAM" id="MobiDB-lite"/>
    </source>
</evidence>
<dbReference type="SUPFAM" id="SSF50249">
    <property type="entry name" value="Nucleic acid-binding proteins"/>
    <property type="match status" value="2"/>
</dbReference>
<evidence type="ECO:0000313" key="8">
    <source>
        <dbReference type="EMBL" id="QQP53148.1"/>
    </source>
</evidence>
<dbReference type="InterPro" id="IPR008847">
    <property type="entry name" value="Suf"/>
</dbReference>
<evidence type="ECO:0000259" key="7">
    <source>
        <dbReference type="PROSITE" id="PS50126"/>
    </source>
</evidence>
<dbReference type="Proteomes" id="UP000595437">
    <property type="component" value="Chromosome 3"/>
</dbReference>
<dbReference type="SMART" id="SM00386">
    <property type="entry name" value="HAT"/>
    <property type="match status" value="4"/>
</dbReference>
<dbReference type="PROSITE" id="PS50126">
    <property type="entry name" value="S1"/>
    <property type="match status" value="2"/>
</dbReference>
<dbReference type="PANTHER" id="PTHR23270:SF10">
    <property type="entry name" value="PROTEIN RRP5 HOMOLOG"/>
    <property type="match status" value="1"/>
</dbReference>
<dbReference type="InterPro" id="IPR012340">
    <property type="entry name" value="NA-bd_OB-fold"/>
</dbReference>
<evidence type="ECO:0000256" key="1">
    <source>
        <dbReference type="ARBA" id="ARBA00004604"/>
    </source>
</evidence>
<dbReference type="SMART" id="SM00316">
    <property type="entry name" value="S1"/>
    <property type="match status" value="4"/>
</dbReference>
<dbReference type="Pfam" id="PF00575">
    <property type="entry name" value="S1"/>
    <property type="match status" value="1"/>
</dbReference>
<evidence type="ECO:0000256" key="4">
    <source>
        <dbReference type="ARBA" id="ARBA00023242"/>
    </source>
</evidence>
<dbReference type="GO" id="GO:0032040">
    <property type="term" value="C:small-subunit processome"/>
    <property type="evidence" value="ECO:0007669"/>
    <property type="project" value="TreeGrafter"/>
</dbReference>
<dbReference type="SUPFAM" id="SSF48452">
    <property type="entry name" value="TPR-like"/>
    <property type="match status" value="2"/>
</dbReference>
<dbReference type="Gene3D" id="1.25.40.10">
    <property type="entry name" value="Tetratricopeptide repeat domain"/>
    <property type="match status" value="1"/>
</dbReference>
<keyword evidence="3" id="KW-0677">Repeat</keyword>
<dbReference type="Pfam" id="PF05843">
    <property type="entry name" value="Suf"/>
    <property type="match status" value="1"/>
</dbReference>
<gene>
    <name evidence="8" type="ORF">FKW44_005513</name>
</gene>
<dbReference type="InterPro" id="IPR011990">
    <property type="entry name" value="TPR-like_helical_dom_sf"/>
</dbReference>
<feature type="non-terminal residue" evidence="8">
    <location>
        <position position="1141"/>
    </location>
</feature>
<feature type="region of interest" description="Disordered" evidence="6">
    <location>
        <begin position="447"/>
        <end position="473"/>
    </location>
</feature>
<keyword evidence="2" id="KW-0698">rRNA processing</keyword>
<dbReference type="PANTHER" id="PTHR23270">
    <property type="entry name" value="PROGRAMMED CELL DEATH PROTEIN 11 PRE-RRNA PROCESSING PROTEIN RRP5"/>
    <property type="match status" value="1"/>
</dbReference>
<feature type="region of interest" description="Disordered" evidence="6">
    <location>
        <begin position="792"/>
        <end position="844"/>
    </location>
</feature>
<dbReference type="OrthoDB" id="412781at2759"/>
<protein>
    <recommendedName>
        <fullName evidence="7">S1 motif domain-containing protein</fullName>
    </recommendedName>
</protein>
<keyword evidence="9" id="KW-1185">Reference proteome</keyword>
<feature type="repeat" description="PPR" evidence="5">
    <location>
        <begin position="1063"/>
        <end position="1097"/>
    </location>
</feature>
<sequence length="1141" mass="128223">ISRVGDLFYGSLSVGMKVLGVVYSVEQYQVKISLPGFLVASLPITKISKIYNDLLVKIAESGGTSKVNVPHLEDMLPEGTILPLTISSINKSEEGKYRVKVSAEPELNVPSLHHISIGTRLSGIISSIQDHGYTLDIGLKGVRAFLPSSKKQKSYSVGEILTVNLSGKDERKSLAETPTSIHSLLPGMRLKVAFKKKVIGGITEEFEENQEFEATVLYIAPIVNVVYLTSKLGTPGELLEDLTVTSVSPRGIYLKKIVQKQTCLVFISPFEAMNGLANFNKLKEAFPLRSKVKAVRLIQVDAITSVFIGSLKKDMIDIGLVSVKSLNIGDHVTAKIKSYTDKGVHVSMGQVKHPVGSKLKCRGITLTSKPMLVKSERPVIDSYDSKFINVDTLGVVVQANNKGVQGWVSKKEISTDPWNTPKKCFIVKKVMEEHKSMLLTLILSQEKPSSKTSNEKPKGAKKPKCKLSPGSKHACKVTQNDDETEKGFIPTHHLTDNLFLADSLRSSYAVGDAIPEALFFSKDALPIFSLKKSLLTYEPVKSFQDLHIGITLPAVVKKIGKVGPSVTFLATKSSFRTETILLRNLTDFYVKDIRDLISLGSSIFVKIIGKKDQDYSLTLSSNLSNVNTEGSLGNYEEGMVLSGKLIEKTNFGVFVSLEKGLRGVITNTNLDSDMEIEPDSLIPVVVLCVDYENEIIELTNRVDIVSNITLKKDRPLKEGFHVQAKPIWSRNLNDWKGKFDGISFDKEYRVLIKDRFECIGVMENFKASDKAAINEKALKKIKIPESKVVETPAEVEESCGTSMDMEDEDFNPWGEGPLLERVNEEDGSEEKGKKKKTHLSKGEAKALSKLEKEEIQRAEELVIKGEEPEPESKEDYEKLLISNPDSSLHWIQYIAFHADKGELVEARSVIKKALEKINFREEEERLNVYIAWFNLENSVGSEDEVESLFKEILRYNNEYKVYSRVSLIYSQTDKLSKAEEMLKMMARKFSKELDVWAKLGRYHFEKSKNLKEARFTLQRALQNLEKKQHVEITIKFAQMEFKFGEIERGKTIFETIVSNYPKRTDIWNVYADTLVKANELQAARDLFERMITLNLQPKKMKAIFKKYIDFETSNGDDFKVDRIKKKALEYVESKVGSLDTE</sequence>
<evidence type="ECO:0000256" key="2">
    <source>
        <dbReference type="ARBA" id="ARBA00022552"/>
    </source>
</evidence>
<dbReference type="PROSITE" id="PS51375">
    <property type="entry name" value="PPR"/>
    <property type="match status" value="1"/>
</dbReference>
<keyword evidence="4" id="KW-0539">Nucleus</keyword>
<name>A0A7T8QS29_CALRO</name>
<accession>A0A7T8QS29</accession>
<dbReference type="AlphaFoldDB" id="A0A7T8QS29"/>
<dbReference type="InterPro" id="IPR003029">
    <property type="entry name" value="S1_domain"/>
</dbReference>
<dbReference type="GO" id="GO:0003723">
    <property type="term" value="F:RNA binding"/>
    <property type="evidence" value="ECO:0007669"/>
    <property type="project" value="TreeGrafter"/>
</dbReference>
<feature type="domain" description="S1 motif" evidence="7">
    <location>
        <begin position="638"/>
        <end position="701"/>
    </location>
</feature>
<feature type="compositionally biased region" description="Basic and acidic residues" evidence="6">
    <location>
        <begin position="821"/>
        <end position="832"/>
    </location>
</feature>
<proteinExistence type="predicted"/>
<reference evidence="9" key="1">
    <citation type="submission" date="2021-01" db="EMBL/GenBank/DDBJ databases">
        <title>Caligus Genome Assembly.</title>
        <authorList>
            <person name="Gallardo-Escarate C."/>
        </authorList>
    </citation>
    <scope>NUCLEOTIDE SEQUENCE [LARGE SCALE GENOMIC DNA]</scope>
</reference>
<dbReference type="InterPro" id="IPR045209">
    <property type="entry name" value="Rrp5"/>
</dbReference>
<evidence type="ECO:0000313" key="9">
    <source>
        <dbReference type="Proteomes" id="UP000595437"/>
    </source>
</evidence>
<dbReference type="GO" id="GO:0006364">
    <property type="term" value="P:rRNA processing"/>
    <property type="evidence" value="ECO:0007669"/>
    <property type="project" value="UniProtKB-KW"/>
</dbReference>
<organism evidence="8 9">
    <name type="scientific">Caligus rogercresseyi</name>
    <name type="common">Sea louse</name>
    <dbReference type="NCBI Taxonomy" id="217165"/>
    <lineage>
        <taxon>Eukaryota</taxon>
        <taxon>Metazoa</taxon>
        <taxon>Ecdysozoa</taxon>
        <taxon>Arthropoda</taxon>
        <taxon>Crustacea</taxon>
        <taxon>Multicrustacea</taxon>
        <taxon>Hexanauplia</taxon>
        <taxon>Copepoda</taxon>
        <taxon>Siphonostomatoida</taxon>
        <taxon>Caligidae</taxon>
        <taxon>Caligus</taxon>
    </lineage>
</organism>
<evidence type="ECO:0000256" key="5">
    <source>
        <dbReference type="PROSITE-ProRule" id="PRU00708"/>
    </source>
</evidence>
<evidence type="ECO:0000256" key="3">
    <source>
        <dbReference type="ARBA" id="ARBA00022737"/>
    </source>
</evidence>
<dbReference type="InterPro" id="IPR003107">
    <property type="entry name" value="HAT"/>
</dbReference>